<comment type="caution">
    <text evidence="2">The sequence shown here is derived from an EMBL/GenBank/DDBJ whole genome shotgun (WGS) entry which is preliminary data.</text>
</comment>
<evidence type="ECO:0000256" key="1">
    <source>
        <dbReference type="SAM" id="MobiDB-lite"/>
    </source>
</evidence>
<reference evidence="2" key="1">
    <citation type="journal article" date="2015" name="Genome Announc.">
        <title>Draft Genome Sequence of Tolypothrix boutellei Strain VB521301.</title>
        <authorList>
            <person name="Chandrababunaidu M.M."/>
            <person name="Singh D."/>
            <person name="Sen D."/>
            <person name="Bhan S."/>
            <person name="Das S."/>
            <person name="Gupta A."/>
            <person name="Adhikary S.P."/>
            <person name="Tripathy S."/>
        </authorList>
    </citation>
    <scope>NUCLEOTIDE SEQUENCE</scope>
    <source>
        <strain evidence="2">VB521301</strain>
    </source>
</reference>
<evidence type="ECO:0000313" key="2">
    <source>
        <dbReference type="EMBL" id="KAF3884140.1"/>
    </source>
</evidence>
<feature type="region of interest" description="Disordered" evidence="1">
    <location>
        <begin position="1"/>
        <end position="44"/>
    </location>
</feature>
<reference evidence="2" key="2">
    <citation type="submission" date="2019-11" db="EMBL/GenBank/DDBJ databases">
        <title>Improved Assembly of Tolypothrix boutellei genome.</title>
        <authorList>
            <person name="Sarangi A.N."/>
            <person name="Mukherjee M."/>
            <person name="Ghosh S."/>
            <person name="Singh D."/>
            <person name="Das A."/>
            <person name="Kant S."/>
            <person name="Prusty A."/>
            <person name="Tripathy S."/>
        </authorList>
    </citation>
    <scope>NUCLEOTIDE SEQUENCE</scope>
    <source>
        <strain evidence="2">VB521301</strain>
    </source>
</reference>
<dbReference type="EMBL" id="JHEG04000001">
    <property type="protein sequence ID" value="KAF3884140.1"/>
    <property type="molecule type" value="Genomic_DNA"/>
</dbReference>
<name>A0A8S9SV26_9CYAN</name>
<keyword evidence="3" id="KW-1185">Reference proteome</keyword>
<gene>
    <name evidence="2" type="ORF">DA73_0400000475</name>
</gene>
<dbReference type="OrthoDB" id="513493at2"/>
<dbReference type="RefSeq" id="WP_050045435.1">
    <property type="nucleotide sequence ID" value="NZ_JHEG04000001.1"/>
</dbReference>
<organism evidence="2 3">
    <name type="scientific">Tolypothrix bouteillei VB521301</name>
    <dbReference type="NCBI Taxonomy" id="1479485"/>
    <lineage>
        <taxon>Bacteria</taxon>
        <taxon>Bacillati</taxon>
        <taxon>Cyanobacteriota</taxon>
        <taxon>Cyanophyceae</taxon>
        <taxon>Nostocales</taxon>
        <taxon>Tolypothrichaceae</taxon>
        <taxon>Tolypothrix</taxon>
    </lineage>
</organism>
<dbReference type="AlphaFoldDB" id="A0A8S9SV26"/>
<proteinExistence type="predicted"/>
<protein>
    <submittedName>
        <fullName evidence="2">Uncharacterized protein</fullName>
    </submittedName>
</protein>
<accession>A0A8S9SV26</accession>
<sequence>MSQEDSIYPRPRPKPKQESESFTPPRPRPRSERPEFDEPEPEPVFGQHIRLLDVEKPEGRVICECWYCKEGVLIQHQREPQQEEIRVTCPHCGRVAIKLQIAKIMSVIAIPSPWK</sequence>
<dbReference type="Proteomes" id="UP000029738">
    <property type="component" value="Unassembled WGS sequence"/>
</dbReference>
<evidence type="ECO:0000313" key="3">
    <source>
        <dbReference type="Proteomes" id="UP000029738"/>
    </source>
</evidence>